<evidence type="ECO:0000256" key="1">
    <source>
        <dbReference type="ARBA" id="ARBA00022723"/>
    </source>
</evidence>
<dbReference type="Gene3D" id="3.30.50.10">
    <property type="entry name" value="Erythroid Transcription Factor GATA-1, subunit A"/>
    <property type="match status" value="1"/>
</dbReference>
<evidence type="ECO:0000313" key="7">
    <source>
        <dbReference type="EMBL" id="KAA8492471.1"/>
    </source>
</evidence>
<gene>
    <name evidence="7" type="ORF">FVE85_7978</name>
</gene>
<organism evidence="7 8">
    <name type="scientific">Porphyridium purpureum</name>
    <name type="common">Red alga</name>
    <name type="synonym">Porphyridium cruentum</name>
    <dbReference type="NCBI Taxonomy" id="35688"/>
    <lineage>
        <taxon>Eukaryota</taxon>
        <taxon>Rhodophyta</taxon>
        <taxon>Bangiophyceae</taxon>
        <taxon>Porphyridiales</taxon>
        <taxon>Porphyridiaceae</taxon>
        <taxon>Porphyridium</taxon>
    </lineage>
</organism>
<dbReference type="Pfam" id="PF00320">
    <property type="entry name" value="GATA"/>
    <property type="match status" value="1"/>
</dbReference>
<accession>A0A5J4YLV7</accession>
<dbReference type="CDD" id="cd00202">
    <property type="entry name" value="ZnF_GATA"/>
    <property type="match status" value="1"/>
</dbReference>
<keyword evidence="8" id="KW-1185">Reference proteome</keyword>
<feature type="region of interest" description="Disordered" evidence="5">
    <location>
        <begin position="179"/>
        <end position="203"/>
    </location>
</feature>
<dbReference type="PANTHER" id="PTHR45658">
    <property type="entry name" value="GATA TRANSCRIPTION FACTOR"/>
    <property type="match status" value="1"/>
</dbReference>
<sequence length="459" mass="47886">MTEQHRCTHCAATQTPLWRSGPNGPKSLCNACGMRWKKGKLLPLDASEHAMPLPAPVQQRTPSSSAGGSKPRPTPVKRSPKDSPKGSPRMSPKSSPKPRHVIQKPHASPPSSAAARFKKLSWPLSNGSTLSENLAAGTSLSAGGSRSAAFSMVSPSASSLSLAGSDSTLPAAMHHFSLSGVASAPSPSSPTSPAAESQQQERPFSLPARLGTAGTAPAQASFAHMAGGANLVSSGIDDLLIVSQRRAESALHTSQSDAQLVLDAFEDIHISRGLSFQPGLILDLDTSRSGDEPKLSRALSFATDVTGSGSTMELSVRHGLLQHGEWDEKRLDAELGEAVDRCRLLEFDSCRLPGMGSVSALSFEFDVAVNELSEGLGSDSNGSRVRSAVHTLGKHGDAAGSEGTTHLLDPVESIFVFGDPSAIAVGDMVQSTRGCAMESGSAESTALKVHAPEWLRNPL</sequence>
<dbReference type="GO" id="GO:0006355">
    <property type="term" value="P:regulation of DNA-templated transcription"/>
    <property type="evidence" value="ECO:0007669"/>
    <property type="project" value="InterPro"/>
</dbReference>
<dbReference type="SMART" id="SM00401">
    <property type="entry name" value="ZnF_GATA"/>
    <property type="match status" value="1"/>
</dbReference>
<feature type="compositionally biased region" description="Low complexity" evidence="5">
    <location>
        <begin position="105"/>
        <end position="114"/>
    </location>
</feature>
<evidence type="ECO:0000313" key="8">
    <source>
        <dbReference type="Proteomes" id="UP000324585"/>
    </source>
</evidence>
<dbReference type="EMBL" id="VRMN01000009">
    <property type="protein sequence ID" value="KAA8492471.1"/>
    <property type="molecule type" value="Genomic_DNA"/>
</dbReference>
<keyword evidence="2 4" id="KW-0863">Zinc-finger</keyword>
<dbReference type="GO" id="GO:0043565">
    <property type="term" value="F:sequence-specific DNA binding"/>
    <property type="evidence" value="ECO:0007669"/>
    <property type="project" value="InterPro"/>
</dbReference>
<feature type="region of interest" description="Disordered" evidence="5">
    <location>
        <begin position="45"/>
        <end position="114"/>
    </location>
</feature>
<dbReference type="Proteomes" id="UP000324585">
    <property type="component" value="Unassembled WGS sequence"/>
</dbReference>
<dbReference type="InterPro" id="IPR000679">
    <property type="entry name" value="Znf_GATA"/>
</dbReference>
<feature type="domain" description="GATA-type" evidence="6">
    <location>
        <begin position="1"/>
        <end position="37"/>
    </location>
</feature>
<proteinExistence type="predicted"/>
<dbReference type="PANTHER" id="PTHR45658:SF18">
    <property type="entry name" value="PROTEIN GAT2"/>
    <property type="match status" value="1"/>
</dbReference>
<evidence type="ECO:0000259" key="6">
    <source>
        <dbReference type="PROSITE" id="PS50114"/>
    </source>
</evidence>
<keyword evidence="1" id="KW-0479">Metal-binding</keyword>
<evidence type="ECO:0000256" key="5">
    <source>
        <dbReference type="SAM" id="MobiDB-lite"/>
    </source>
</evidence>
<dbReference type="GO" id="GO:0008270">
    <property type="term" value="F:zinc ion binding"/>
    <property type="evidence" value="ECO:0007669"/>
    <property type="project" value="UniProtKB-KW"/>
</dbReference>
<dbReference type="SUPFAM" id="SSF57716">
    <property type="entry name" value="Glucocorticoid receptor-like (DNA-binding domain)"/>
    <property type="match status" value="1"/>
</dbReference>
<comment type="caution">
    <text evidence="7">The sequence shown here is derived from an EMBL/GenBank/DDBJ whole genome shotgun (WGS) entry which is preliminary data.</text>
</comment>
<protein>
    <submittedName>
        <fullName evidence="7">GATA transcription factor 12</fullName>
    </submittedName>
</protein>
<name>A0A5J4YLV7_PORPP</name>
<feature type="compositionally biased region" description="Low complexity" evidence="5">
    <location>
        <begin position="179"/>
        <end position="197"/>
    </location>
</feature>
<evidence type="ECO:0000256" key="4">
    <source>
        <dbReference type="PROSITE-ProRule" id="PRU00094"/>
    </source>
</evidence>
<reference evidence="8" key="1">
    <citation type="journal article" date="2019" name="Nat. Commun.">
        <title>Expansion of phycobilisome linker gene families in mesophilic red algae.</title>
        <authorList>
            <person name="Lee J."/>
            <person name="Kim D."/>
            <person name="Bhattacharya D."/>
            <person name="Yoon H.S."/>
        </authorList>
    </citation>
    <scope>NUCLEOTIDE SEQUENCE [LARGE SCALE GENOMIC DNA]</scope>
    <source>
        <strain evidence="8">CCMP 1328</strain>
    </source>
</reference>
<dbReference type="InterPro" id="IPR051140">
    <property type="entry name" value="GATA_TF"/>
</dbReference>
<dbReference type="InterPro" id="IPR013088">
    <property type="entry name" value="Znf_NHR/GATA"/>
</dbReference>
<dbReference type="AlphaFoldDB" id="A0A5J4YLV7"/>
<dbReference type="PROSITE" id="PS50114">
    <property type="entry name" value="GATA_ZN_FINGER_2"/>
    <property type="match status" value="1"/>
</dbReference>
<evidence type="ECO:0000256" key="3">
    <source>
        <dbReference type="ARBA" id="ARBA00022833"/>
    </source>
</evidence>
<keyword evidence="3" id="KW-0862">Zinc</keyword>
<evidence type="ECO:0000256" key="2">
    <source>
        <dbReference type="ARBA" id="ARBA00022771"/>
    </source>
</evidence>
<dbReference type="PROSITE" id="PS00344">
    <property type="entry name" value="GATA_ZN_FINGER_1"/>
    <property type="match status" value="1"/>
</dbReference>
<dbReference type="OrthoDB" id="2162994at2759"/>
<feature type="compositionally biased region" description="Polar residues" evidence="5">
    <location>
        <begin position="58"/>
        <end position="67"/>
    </location>
</feature>
<feature type="compositionally biased region" description="Low complexity" evidence="5">
    <location>
        <begin position="85"/>
        <end position="94"/>
    </location>
</feature>